<dbReference type="OrthoDB" id="248031at2759"/>
<proteinExistence type="predicted"/>
<dbReference type="Proteomes" id="UP000283634">
    <property type="component" value="Unassembled WGS sequence"/>
</dbReference>
<name>A0A422P2J7_TRYRA</name>
<comment type="caution">
    <text evidence="2">The sequence shown here is derived from an EMBL/GenBank/DDBJ whole genome shotgun (WGS) entry which is preliminary data.</text>
</comment>
<feature type="chain" id="PRO_5019255636" evidence="1">
    <location>
        <begin position="22"/>
        <end position="109"/>
    </location>
</feature>
<keyword evidence="3" id="KW-1185">Reference proteome</keyword>
<keyword evidence="1" id="KW-0732">Signal</keyword>
<accession>A0A422P2J7</accession>
<dbReference type="RefSeq" id="XP_029242466.1">
    <property type="nucleotide sequence ID" value="XM_029377698.1"/>
</dbReference>
<evidence type="ECO:0000313" key="2">
    <source>
        <dbReference type="EMBL" id="RNF11932.1"/>
    </source>
</evidence>
<evidence type="ECO:0000256" key="1">
    <source>
        <dbReference type="SAM" id="SignalP"/>
    </source>
</evidence>
<reference evidence="2 3" key="1">
    <citation type="journal article" date="2018" name="BMC Genomics">
        <title>Genomic comparison of Trypanosoma conorhini and Trypanosoma rangeli to Trypanosoma cruzi strains of high and low virulence.</title>
        <authorList>
            <person name="Bradwell K.R."/>
            <person name="Koparde V.N."/>
            <person name="Matveyev A.V."/>
            <person name="Serrano M.G."/>
            <person name="Alves J.M."/>
            <person name="Parikh H."/>
            <person name="Huang B."/>
            <person name="Lee V."/>
            <person name="Espinosa-Alvarez O."/>
            <person name="Ortiz P.A."/>
            <person name="Costa-Martins A.G."/>
            <person name="Teixeira M.M."/>
            <person name="Buck G.A."/>
        </authorList>
    </citation>
    <scope>NUCLEOTIDE SEQUENCE [LARGE SCALE GENOMIC DNA]</scope>
    <source>
        <strain evidence="2 3">AM80</strain>
    </source>
</reference>
<dbReference type="EMBL" id="MKGL01000011">
    <property type="protein sequence ID" value="RNF11932.1"/>
    <property type="molecule type" value="Genomic_DNA"/>
</dbReference>
<evidence type="ECO:0000313" key="3">
    <source>
        <dbReference type="Proteomes" id="UP000283634"/>
    </source>
</evidence>
<sequence length="109" mass="11698">MYPFTAVVNVLLFLYTEELLGWILATCCKRCCCRGPCGRHSSSLVPDIHFDSDSYVSREQLVSERIESNSVITTTGFCAVVRAIACATVTGLPPGMAPYTVAASTAADV</sequence>
<gene>
    <name evidence="2" type="ORF">TraAM80_00627</name>
</gene>
<feature type="signal peptide" evidence="1">
    <location>
        <begin position="1"/>
        <end position="21"/>
    </location>
</feature>
<dbReference type="GeneID" id="40324560"/>
<organism evidence="2 3">
    <name type="scientific">Trypanosoma rangeli</name>
    <dbReference type="NCBI Taxonomy" id="5698"/>
    <lineage>
        <taxon>Eukaryota</taxon>
        <taxon>Discoba</taxon>
        <taxon>Euglenozoa</taxon>
        <taxon>Kinetoplastea</taxon>
        <taxon>Metakinetoplastina</taxon>
        <taxon>Trypanosomatida</taxon>
        <taxon>Trypanosomatidae</taxon>
        <taxon>Trypanosoma</taxon>
        <taxon>Herpetosoma</taxon>
    </lineage>
</organism>
<dbReference type="AlphaFoldDB" id="A0A422P2J7"/>
<protein>
    <submittedName>
        <fullName evidence="2">Uncharacterized protein</fullName>
    </submittedName>
</protein>